<dbReference type="Proteomes" id="UP000179145">
    <property type="component" value="Chromosome"/>
</dbReference>
<feature type="chain" id="PRO_5009438973" description="Lipoprotein" evidence="2">
    <location>
        <begin position="18"/>
        <end position="212"/>
    </location>
</feature>
<sequence length="212" mass="22350">MRSMIFAALLLSGCHSAPPVATTISMAMSGVENDLMAAHVVGVSHAADWTDDQRNRFDSNTRALQCAQKTSDPLIAMVSGPVTMALSGSFTQSGQFSVGSLTTVPVFGLNAEATRGRTQQLSVPVQFISLSSLPDAEMARMVTFSDALLTQSDAVRTTEAARLTTDREALNIHVAQLIHGFQEAACSKAQPPHPFVGLTRTKSGTITNGGGE</sequence>
<reference evidence="3 4" key="1">
    <citation type="journal article" date="2016" name="Microb. Cell Fact.">
        <title>Dissection of exopolysaccharide biosynthesis in Kozakia baliensis.</title>
        <authorList>
            <person name="Brandt J.U."/>
            <person name="Jakob F."/>
            <person name="Behr J."/>
            <person name="Geissler A.J."/>
            <person name="Vogel R.F."/>
        </authorList>
    </citation>
    <scope>NUCLEOTIDE SEQUENCE [LARGE SCALE GENOMIC DNA]</scope>
    <source>
        <strain evidence="3 4">DSM 14400</strain>
    </source>
</reference>
<protein>
    <recommendedName>
        <fullName evidence="5">Lipoprotein</fullName>
    </recommendedName>
</protein>
<dbReference type="STRING" id="153496.A0U89_00155"/>
<evidence type="ECO:0000256" key="2">
    <source>
        <dbReference type="SAM" id="SignalP"/>
    </source>
</evidence>
<dbReference type="OrthoDB" id="7280395at2"/>
<feature type="signal peptide" evidence="2">
    <location>
        <begin position="1"/>
        <end position="17"/>
    </location>
</feature>
<accession>A0A1D8UQ96</accession>
<dbReference type="KEGG" id="kba:A0U89_00155"/>
<evidence type="ECO:0000256" key="1">
    <source>
        <dbReference type="SAM" id="MobiDB-lite"/>
    </source>
</evidence>
<evidence type="ECO:0000313" key="4">
    <source>
        <dbReference type="Proteomes" id="UP000179145"/>
    </source>
</evidence>
<name>A0A1D8UQ96_9PROT</name>
<keyword evidence="2" id="KW-0732">Signal</keyword>
<dbReference type="RefSeq" id="WP_070401670.1">
    <property type="nucleotide sequence ID" value="NZ_BJVW01000007.1"/>
</dbReference>
<feature type="region of interest" description="Disordered" evidence="1">
    <location>
        <begin position="192"/>
        <end position="212"/>
    </location>
</feature>
<gene>
    <name evidence="3" type="ORF">A0U89_00155</name>
</gene>
<keyword evidence="4" id="KW-1185">Reference proteome</keyword>
<dbReference type="AlphaFoldDB" id="A0A1D8UQ96"/>
<evidence type="ECO:0000313" key="3">
    <source>
        <dbReference type="EMBL" id="AOX15799.1"/>
    </source>
</evidence>
<organism evidence="3 4">
    <name type="scientific">Kozakia baliensis</name>
    <dbReference type="NCBI Taxonomy" id="153496"/>
    <lineage>
        <taxon>Bacteria</taxon>
        <taxon>Pseudomonadati</taxon>
        <taxon>Pseudomonadota</taxon>
        <taxon>Alphaproteobacteria</taxon>
        <taxon>Acetobacterales</taxon>
        <taxon>Acetobacteraceae</taxon>
        <taxon>Kozakia</taxon>
    </lineage>
</organism>
<dbReference type="EMBL" id="CP014674">
    <property type="protein sequence ID" value="AOX15799.1"/>
    <property type="molecule type" value="Genomic_DNA"/>
</dbReference>
<proteinExistence type="predicted"/>
<evidence type="ECO:0008006" key="5">
    <source>
        <dbReference type="Google" id="ProtNLM"/>
    </source>
</evidence>